<evidence type="ECO:0000313" key="3">
    <source>
        <dbReference type="Proteomes" id="UP000189464"/>
    </source>
</evidence>
<feature type="transmembrane region" description="Helical" evidence="1">
    <location>
        <begin position="30"/>
        <end position="50"/>
    </location>
</feature>
<keyword evidence="1" id="KW-1133">Transmembrane helix</keyword>
<evidence type="ECO:0000256" key="1">
    <source>
        <dbReference type="SAM" id="Phobius"/>
    </source>
</evidence>
<dbReference type="RefSeq" id="WP_077714579.1">
    <property type="nucleotide sequence ID" value="NZ_CP019698.1"/>
</dbReference>
<dbReference type="PANTHER" id="PTHR31033">
    <property type="entry name" value="PROTEIN, PUTATIVE-RELATED"/>
    <property type="match status" value="1"/>
</dbReference>
<gene>
    <name evidence="2" type="ORF">B0537_10720</name>
</gene>
<dbReference type="PANTHER" id="PTHR31033:SF18">
    <property type="entry name" value="OS06G0115800 PROTEIN"/>
    <property type="match status" value="1"/>
</dbReference>
<keyword evidence="1" id="KW-0812">Transmembrane</keyword>
<dbReference type="OrthoDB" id="5397176at2"/>
<dbReference type="Proteomes" id="UP000189464">
    <property type="component" value="Chromosome"/>
</dbReference>
<keyword evidence="3" id="KW-1185">Reference proteome</keyword>
<protein>
    <submittedName>
        <fullName evidence="2">Uncharacterized protein</fullName>
    </submittedName>
</protein>
<dbReference type="AlphaFoldDB" id="A0A1S6IXK1"/>
<keyword evidence="1" id="KW-0472">Membrane</keyword>
<reference evidence="2 3" key="1">
    <citation type="journal article" date="2016" name="Int. J. Syst. Evol. Microbiol.">
        <title>Desulfotomaculum ferrireducens sp. nov., a moderately thermophilic sulfate-reducing and dissimilatory Fe(III)-reducing bacterium isolated from compost.</title>
        <authorList>
            <person name="Yang G."/>
            <person name="Guo J."/>
            <person name="Zhuang L."/>
            <person name="Yuan Y."/>
            <person name="Zhou S."/>
        </authorList>
    </citation>
    <scope>NUCLEOTIDE SEQUENCE [LARGE SCALE GENOMIC DNA]</scope>
    <source>
        <strain evidence="2 3">GSS09</strain>
    </source>
</reference>
<dbReference type="STRING" id="1833852.B0537_10720"/>
<sequence length="82" mass="9252">MLGEAVTLAIAFLVNLPLGRWRVKTRKYSAAWFMAVHLSIPLIFGLRQYFHLAPYVIPFTIGSAILGQFVGSHRIAIFYVSK</sequence>
<name>A0A1S6IXK1_9FIRM</name>
<feature type="transmembrane region" description="Helical" evidence="1">
    <location>
        <begin position="56"/>
        <end position="80"/>
    </location>
</feature>
<dbReference type="EMBL" id="CP019698">
    <property type="protein sequence ID" value="AQS59510.1"/>
    <property type="molecule type" value="Genomic_DNA"/>
</dbReference>
<dbReference type="KEGG" id="dfg:B0537_10720"/>
<proteinExistence type="predicted"/>
<evidence type="ECO:0000313" key="2">
    <source>
        <dbReference type="EMBL" id="AQS59510.1"/>
    </source>
</evidence>
<accession>A0A1S6IXK1</accession>
<organism evidence="2 3">
    <name type="scientific">Desulforamulus ferrireducens</name>
    <dbReference type="NCBI Taxonomy" id="1833852"/>
    <lineage>
        <taxon>Bacteria</taxon>
        <taxon>Bacillati</taxon>
        <taxon>Bacillota</taxon>
        <taxon>Clostridia</taxon>
        <taxon>Eubacteriales</taxon>
        <taxon>Peptococcaceae</taxon>
        <taxon>Desulforamulus</taxon>
    </lineage>
</organism>